<name>A0ACC0HMM9_9ERIC</name>
<sequence length="83" mass="9690">MVRWRSDMSICRKLIYIRNLNKRVFLNVGVHGTTRYWRGCYCCWFVKLYGSVSSSHWKLMVLCGSYLQGGYPEPDVFDASNGL</sequence>
<keyword evidence="2" id="KW-1185">Reference proteome</keyword>
<proteinExistence type="predicted"/>
<dbReference type="EMBL" id="CM045761">
    <property type="protein sequence ID" value="KAI8014182.1"/>
    <property type="molecule type" value="Genomic_DNA"/>
</dbReference>
<dbReference type="Proteomes" id="UP001060215">
    <property type="component" value="Chromosome 4"/>
</dbReference>
<comment type="caution">
    <text evidence="1">The sequence shown here is derived from an EMBL/GenBank/DDBJ whole genome shotgun (WGS) entry which is preliminary data.</text>
</comment>
<protein>
    <submittedName>
        <fullName evidence="1">Uncharacterized protein</fullName>
    </submittedName>
</protein>
<evidence type="ECO:0000313" key="2">
    <source>
        <dbReference type="Proteomes" id="UP001060215"/>
    </source>
</evidence>
<gene>
    <name evidence="1" type="ORF">LOK49_LG05G02086</name>
</gene>
<organism evidence="1 2">
    <name type="scientific">Camellia lanceoleosa</name>
    <dbReference type="NCBI Taxonomy" id="1840588"/>
    <lineage>
        <taxon>Eukaryota</taxon>
        <taxon>Viridiplantae</taxon>
        <taxon>Streptophyta</taxon>
        <taxon>Embryophyta</taxon>
        <taxon>Tracheophyta</taxon>
        <taxon>Spermatophyta</taxon>
        <taxon>Magnoliopsida</taxon>
        <taxon>eudicotyledons</taxon>
        <taxon>Gunneridae</taxon>
        <taxon>Pentapetalae</taxon>
        <taxon>asterids</taxon>
        <taxon>Ericales</taxon>
        <taxon>Theaceae</taxon>
        <taxon>Camellia</taxon>
    </lineage>
</organism>
<reference evidence="1 2" key="1">
    <citation type="journal article" date="2022" name="Plant J.">
        <title>Chromosome-level genome of Camellia lanceoleosa provides a valuable resource for understanding genome evolution and self-incompatibility.</title>
        <authorList>
            <person name="Gong W."/>
            <person name="Xiao S."/>
            <person name="Wang L."/>
            <person name="Liao Z."/>
            <person name="Chang Y."/>
            <person name="Mo W."/>
            <person name="Hu G."/>
            <person name="Li W."/>
            <person name="Zhao G."/>
            <person name="Zhu H."/>
            <person name="Hu X."/>
            <person name="Ji K."/>
            <person name="Xiang X."/>
            <person name="Song Q."/>
            <person name="Yuan D."/>
            <person name="Jin S."/>
            <person name="Zhang L."/>
        </authorList>
    </citation>
    <scope>NUCLEOTIDE SEQUENCE [LARGE SCALE GENOMIC DNA]</scope>
    <source>
        <strain evidence="1">SQ_2022a</strain>
    </source>
</reference>
<evidence type="ECO:0000313" key="1">
    <source>
        <dbReference type="EMBL" id="KAI8014182.1"/>
    </source>
</evidence>
<accession>A0ACC0HMM9</accession>